<organism evidence="1 2">
    <name type="scientific">Mikania micrantha</name>
    <name type="common">bitter vine</name>
    <dbReference type="NCBI Taxonomy" id="192012"/>
    <lineage>
        <taxon>Eukaryota</taxon>
        <taxon>Viridiplantae</taxon>
        <taxon>Streptophyta</taxon>
        <taxon>Embryophyta</taxon>
        <taxon>Tracheophyta</taxon>
        <taxon>Spermatophyta</taxon>
        <taxon>Magnoliopsida</taxon>
        <taxon>eudicotyledons</taxon>
        <taxon>Gunneridae</taxon>
        <taxon>Pentapetalae</taxon>
        <taxon>asterids</taxon>
        <taxon>campanulids</taxon>
        <taxon>Asterales</taxon>
        <taxon>Asteraceae</taxon>
        <taxon>Asteroideae</taxon>
        <taxon>Heliantheae alliance</taxon>
        <taxon>Eupatorieae</taxon>
        <taxon>Mikania</taxon>
    </lineage>
</organism>
<dbReference type="AlphaFoldDB" id="A0A5N6NFQ5"/>
<keyword evidence="2" id="KW-1185">Reference proteome</keyword>
<proteinExistence type="predicted"/>
<dbReference type="EMBL" id="SZYD01000012">
    <property type="protein sequence ID" value="KAD4585785.1"/>
    <property type="molecule type" value="Genomic_DNA"/>
</dbReference>
<evidence type="ECO:0000313" key="1">
    <source>
        <dbReference type="EMBL" id="KAD4585785.1"/>
    </source>
</evidence>
<sequence>MTLSNEAIRRMKPDPPSSLRLKCQNLRRFERFLIIQVRFSTRGVRLLLPRCSYNLGSPRFLLVSIGKPWNRIPHYSRGCRVVLHWIRIVSELPIGPTESRAKALIPLCRTKLEHGNNPVPMEICSTASGIVRNPIPGFSNRNRQQPW</sequence>
<reference evidence="1 2" key="1">
    <citation type="submission" date="2019-05" db="EMBL/GenBank/DDBJ databases">
        <title>Mikania micrantha, genome provides insights into the molecular mechanism of rapid growth.</title>
        <authorList>
            <person name="Liu B."/>
        </authorList>
    </citation>
    <scope>NUCLEOTIDE SEQUENCE [LARGE SCALE GENOMIC DNA]</scope>
    <source>
        <strain evidence="1">NLD-2019</strain>
        <tissue evidence="1">Leaf</tissue>
    </source>
</reference>
<gene>
    <name evidence="1" type="ORF">E3N88_23386</name>
</gene>
<evidence type="ECO:0000313" key="2">
    <source>
        <dbReference type="Proteomes" id="UP000326396"/>
    </source>
</evidence>
<dbReference type="Proteomes" id="UP000326396">
    <property type="component" value="Linkage Group LG2"/>
</dbReference>
<accession>A0A5N6NFQ5</accession>
<name>A0A5N6NFQ5_9ASTR</name>
<protein>
    <submittedName>
        <fullName evidence="1">Uncharacterized protein</fullName>
    </submittedName>
</protein>
<comment type="caution">
    <text evidence="1">The sequence shown here is derived from an EMBL/GenBank/DDBJ whole genome shotgun (WGS) entry which is preliminary data.</text>
</comment>